<reference evidence="1 2" key="1">
    <citation type="journal article" date="2021" name="BMC Biol.">
        <title>Horizontally acquired antibacterial genes associated with adaptive radiation of ladybird beetles.</title>
        <authorList>
            <person name="Li H.S."/>
            <person name="Tang X.F."/>
            <person name="Huang Y.H."/>
            <person name="Xu Z.Y."/>
            <person name="Chen M.L."/>
            <person name="Du X.Y."/>
            <person name="Qiu B.Y."/>
            <person name="Chen P.T."/>
            <person name="Zhang W."/>
            <person name="Slipinski A."/>
            <person name="Escalona H.E."/>
            <person name="Waterhouse R.M."/>
            <person name="Zwick A."/>
            <person name="Pang H."/>
        </authorList>
    </citation>
    <scope>NUCLEOTIDE SEQUENCE [LARGE SCALE GENOMIC DNA]</scope>
    <source>
        <strain evidence="1">SYSU2018</strain>
    </source>
</reference>
<dbReference type="Proteomes" id="UP001516400">
    <property type="component" value="Unassembled WGS sequence"/>
</dbReference>
<comment type="caution">
    <text evidence="1">The sequence shown here is derived from an EMBL/GenBank/DDBJ whole genome shotgun (WGS) entry which is preliminary data.</text>
</comment>
<evidence type="ECO:0000313" key="2">
    <source>
        <dbReference type="Proteomes" id="UP001516400"/>
    </source>
</evidence>
<proteinExistence type="predicted"/>
<evidence type="ECO:0000313" key="1">
    <source>
        <dbReference type="EMBL" id="KAL3269965.1"/>
    </source>
</evidence>
<gene>
    <name evidence="1" type="ORF">HHI36_009020</name>
</gene>
<accession>A0ABD2MUM3</accession>
<name>A0ABD2MUM3_9CUCU</name>
<dbReference type="EMBL" id="JABFTP020000021">
    <property type="protein sequence ID" value="KAL3269965.1"/>
    <property type="molecule type" value="Genomic_DNA"/>
</dbReference>
<dbReference type="AlphaFoldDB" id="A0ABD2MUM3"/>
<protein>
    <submittedName>
        <fullName evidence="1">Uncharacterized protein</fullName>
    </submittedName>
</protein>
<organism evidence="1 2">
    <name type="scientific">Cryptolaemus montrouzieri</name>
    <dbReference type="NCBI Taxonomy" id="559131"/>
    <lineage>
        <taxon>Eukaryota</taxon>
        <taxon>Metazoa</taxon>
        <taxon>Ecdysozoa</taxon>
        <taxon>Arthropoda</taxon>
        <taxon>Hexapoda</taxon>
        <taxon>Insecta</taxon>
        <taxon>Pterygota</taxon>
        <taxon>Neoptera</taxon>
        <taxon>Endopterygota</taxon>
        <taxon>Coleoptera</taxon>
        <taxon>Polyphaga</taxon>
        <taxon>Cucujiformia</taxon>
        <taxon>Coccinelloidea</taxon>
        <taxon>Coccinellidae</taxon>
        <taxon>Scymninae</taxon>
        <taxon>Scymnini</taxon>
        <taxon>Cryptolaemus</taxon>
    </lineage>
</organism>
<keyword evidence="2" id="KW-1185">Reference proteome</keyword>
<sequence>MVVRLGKRGPKNRPTKVILTCRDNVMKLLKNSFNINNAFKDRKISLSDDRTDLERTFLNEIRDKLQERLEAGEKNLIIRYTKGLPAGIRTKLRDVSLWLQCCSYDIVIQTESWLSVDILDSEVCPPDFTVFRMYTSTQVDKEKNNSFI</sequence>